<feature type="domain" description="Methyltransferase" evidence="1">
    <location>
        <begin position="239"/>
        <end position="331"/>
    </location>
</feature>
<dbReference type="InterPro" id="IPR041698">
    <property type="entry name" value="Methyltransf_25"/>
</dbReference>
<dbReference type="InterPro" id="IPR029063">
    <property type="entry name" value="SAM-dependent_MTases_sf"/>
</dbReference>
<dbReference type="SUPFAM" id="SSF46785">
    <property type="entry name" value="Winged helix' DNA-binding domain"/>
    <property type="match status" value="2"/>
</dbReference>
<dbReference type="Gene3D" id="3.40.50.150">
    <property type="entry name" value="Vaccinia Virus protein VP39"/>
    <property type="match status" value="1"/>
</dbReference>
<proteinExistence type="predicted"/>
<dbReference type="InterPro" id="IPR007432">
    <property type="entry name" value="DUF480"/>
</dbReference>
<dbReference type="Proteomes" id="UP000295060">
    <property type="component" value="Unassembled WGS sequence"/>
</dbReference>
<dbReference type="Gene3D" id="1.10.10.10">
    <property type="entry name" value="Winged helix-like DNA-binding domain superfamily/Winged helix DNA-binding domain"/>
    <property type="match status" value="2"/>
</dbReference>
<evidence type="ECO:0000313" key="3">
    <source>
        <dbReference type="Proteomes" id="UP000295060"/>
    </source>
</evidence>
<gene>
    <name evidence="2" type="ORF">EV137_1366</name>
</gene>
<dbReference type="RefSeq" id="WP_202870827.1">
    <property type="nucleotide sequence ID" value="NZ_SODU01000001.1"/>
</dbReference>
<dbReference type="CDD" id="cd02440">
    <property type="entry name" value="AdoMet_MTases"/>
    <property type="match status" value="1"/>
</dbReference>
<dbReference type="SUPFAM" id="SSF53335">
    <property type="entry name" value="S-adenosyl-L-methionine-dependent methyltransferases"/>
    <property type="match status" value="1"/>
</dbReference>
<evidence type="ECO:0000259" key="1">
    <source>
        <dbReference type="Pfam" id="PF13649"/>
    </source>
</evidence>
<protein>
    <recommendedName>
        <fullName evidence="1">Methyltransferase domain-containing protein</fullName>
    </recommendedName>
</protein>
<dbReference type="InterPro" id="IPR036390">
    <property type="entry name" value="WH_DNA-bd_sf"/>
</dbReference>
<name>A0ABY2FLR0_9ACTN</name>
<dbReference type="PANTHER" id="PTHR38768">
    <property type="entry name" value="UPF0502 PROTEIN YCEH"/>
    <property type="match status" value="1"/>
</dbReference>
<dbReference type="Pfam" id="PF04337">
    <property type="entry name" value="DUF480"/>
    <property type="match status" value="1"/>
</dbReference>
<comment type="caution">
    <text evidence="2">The sequence shown here is derived from an EMBL/GenBank/DDBJ whole genome shotgun (WGS) entry which is preliminary data.</text>
</comment>
<sequence>MSGLPVLDVEEQRVLGSLLEKQTTVPASYPLTANALRTACNQTSNRDPVVDYDQGTVERTARALRDRELLRIVWADVGRRTLKYHQILDEKLELEEDERALITVLLLRGAQAPGELRTRTERLYKFEDRSDVEACLRRMAARPEPLVRELERRVGQHDRRWVHLLGPVPEAEAAAAVVESVDRDTVIADGADERDARVRSAYDAVAATYADELLDELDALPFERWLLDRVIAHANGRPVVEVGSGPGHVTAYLADRDADATGVDLSPEMVAEARRRFPHLRFEVGDLRRLGRPPASSGWAAVLGWYSLIHLAASELPEAISALTRPLDPGGWLVLALHAGDEISHVDELLGHEVNLDYVLHDPAYIVSVVEGAGLIDTEWYLRGPIATRAETTRRLYVIARTPS</sequence>
<organism evidence="2 3">
    <name type="scientific">Kribbella pratensis</name>
    <dbReference type="NCBI Taxonomy" id="2512112"/>
    <lineage>
        <taxon>Bacteria</taxon>
        <taxon>Bacillati</taxon>
        <taxon>Actinomycetota</taxon>
        <taxon>Actinomycetes</taxon>
        <taxon>Propionibacteriales</taxon>
        <taxon>Kribbellaceae</taxon>
        <taxon>Kribbella</taxon>
    </lineage>
</organism>
<evidence type="ECO:0000313" key="2">
    <source>
        <dbReference type="EMBL" id="TDW94067.1"/>
    </source>
</evidence>
<keyword evidence="3" id="KW-1185">Reference proteome</keyword>
<dbReference type="PANTHER" id="PTHR38768:SF1">
    <property type="entry name" value="UPF0502 PROTEIN YCEH"/>
    <property type="match status" value="1"/>
</dbReference>
<dbReference type="Pfam" id="PF13649">
    <property type="entry name" value="Methyltransf_25"/>
    <property type="match status" value="1"/>
</dbReference>
<dbReference type="EMBL" id="SODU01000001">
    <property type="protein sequence ID" value="TDW94067.1"/>
    <property type="molecule type" value="Genomic_DNA"/>
</dbReference>
<accession>A0ABY2FLR0</accession>
<reference evidence="2 3" key="1">
    <citation type="submission" date="2019-03" db="EMBL/GenBank/DDBJ databases">
        <title>Genomic Encyclopedia of Type Strains, Phase III (KMG-III): the genomes of soil and plant-associated and newly described type strains.</title>
        <authorList>
            <person name="Whitman W."/>
        </authorList>
    </citation>
    <scope>NUCLEOTIDE SEQUENCE [LARGE SCALE GENOMIC DNA]</scope>
    <source>
        <strain evidence="2 3">VKMAc-2574</strain>
    </source>
</reference>
<dbReference type="InterPro" id="IPR036388">
    <property type="entry name" value="WH-like_DNA-bd_sf"/>
</dbReference>